<protein>
    <submittedName>
        <fullName evidence="3">Class I SAM-dependent methyltransferase</fullName>
    </submittedName>
</protein>
<accession>A0ABS1H2A4</accession>
<dbReference type="Gene3D" id="3.40.50.150">
    <property type="entry name" value="Vaccinia Virus protein VP39"/>
    <property type="match status" value="1"/>
</dbReference>
<organism evidence="3 4">
    <name type="scientific">Viridibacillus soli</name>
    <dbReference type="NCBI Taxonomy" id="2798301"/>
    <lineage>
        <taxon>Bacteria</taxon>
        <taxon>Bacillati</taxon>
        <taxon>Bacillota</taxon>
        <taxon>Bacilli</taxon>
        <taxon>Bacillales</taxon>
        <taxon>Caryophanaceae</taxon>
        <taxon>Viridibacillus</taxon>
    </lineage>
</organism>
<dbReference type="Proteomes" id="UP000618943">
    <property type="component" value="Unassembled WGS sequence"/>
</dbReference>
<dbReference type="Gene3D" id="2.20.25.110">
    <property type="entry name" value="S-adenosyl-L-methionine-dependent methyltransferases"/>
    <property type="match status" value="1"/>
</dbReference>
<keyword evidence="4" id="KW-1185">Reference proteome</keyword>
<keyword evidence="1" id="KW-0808">Transferase</keyword>
<dbReference type="CDD" id="cd02440">
    <property type="entry name" value="AdoMet_MTases"/>
    <property type="match status" value="1"/>
</dbReference>
<evidence type="ECO:0000259" key="2">
    <source>
        <dbReference type="Pfam" id="PF13649"/>
    </source>
</evidence>
<dbReference type="GO" id="GO:0008168">
    <property type="term" value="F:methyltransferase activity"/>
    <property type="evidence" value="ECO:0007669"/>
    <property type="project" value="UniProtKB-KW"/>
</dbReference>
<sequence>MSLNIFEGNLEKYTDPKKYDEQYSHYQQDLKLILEYAAHMNEPIIDLACGTGRLTIPMAKLGFEMYGVDIHNGMLNHAKKKAETENLYIQFLQQDCTKLSLPIKSPFIFMTGNSFQHFLTNESQDDLFTSVKEHLQPKGTFIFDTRNPILHELAVVDETEEKFINKYNQLVIEKHHEEYDHHTQVLHCTTTSEIIKNEKLIDSKKDSISLRYTFPLELERLLNSHDFELVEIFGSWNKTKFDRDSTSMVVHCCLRD</sequence>
<evidence type="ECO:0000313" key="4">
    <source>
        <dbReference type="Proteomes" id="UP000618943"/>
    </source>
</evidence>
<reference evidence="3 4" key="1">
    <citation type="submission" date="2020-12" db="EMBL/GenBank/DDBJ databases">
        <title>YIM B01967 draft genome.</title>
        <authorList>
            <person name="Yan X."/>
        </authorList>
    </citation>
    <scope>NUCLEOTIDE SEQUENCE [LARGE SCALE GENOMIC DNA]</scope>
    <source>
        <strain evidence="3 4">YIM B01967</strain>
    </source>
</reference>
<name>A0ABS1H2A4_9BACL</name>
<dbReference type="RefSeq" id="WP_200747597.1">
    <property type="nucleotide sequence ID" value="NZ_JAEOAH010000001.1"/>
</dbReference>
<comment type="caution">
    <text evidence="3">The sequence shown here is derived from an EMBL/GenBank/DDBJ whole genome shotgun (WGS) entry which is preliminary data.</text>
</comment>
<evidence type="ECO:0000313" key="3">
    <source>
        <dbReference type="EMBL" id="MBK3493530.1"/>
    </source>
</evidence>
<dbReference type="SUPFAM" id="SSF53335">
    <property type="entry name" value="S-adenosyl-L-methionine-dependent methyltransferases"/>
    <property type="match status" value="1"/>
</dbReference>
<dbReference type="InterPro" id="IPR041698">
    <property type="entry name" value="Methyltransf_25"/>
</dbReference>
<dbReference type="Pfam" id="PF13649">
    <property type="entry name" value="Methyltransf_25"/>
    <property type="match status" value="1"/>
</dbReference>
<keyword evidence="3" id="KW-0489">Methyltransferase</keyword>
<dbReference type="InterPro" id="IPR029063">
    <property type="entry name" value="SAM-dependent_MTases_sf"/>
</dbReference>
<dbReference type="EMBL" id="JAEOAH010000001">
    <property type="protein sequence ID" value="MBK3493530.1"/>
    <property type="molecule type" value="Genomic_DNA"/>
</dbReference>
<feature type="domain" description="Methyltransferase" evidence="2">
    <location>
        <begin position="44"/>
        <end position="139"/>
    </location>
</feature>
<evidence type="ECO:0000256" key="1">
    <source>
        <dbReference type="ARBA" id="ARBA00022679"/>
    </source>
</evidence>
<gene>
    <name evidence="3" type="ORF">JFL43_01325</name>
</gene>
<dbReference type="PANTHER" id="PTHR43861">
    <property type="entry name" value="TRANS-ACONITATE 2-METHYLTRANSFERASE-RELATED"/>
    <property type="match status" value="1"/>
</dbReference>
<proteinExistence type="predicted"/>
<dbReference type="GO" id="GO:0032259">
    <property type="term" value="P:methylation"/>
    <property type="evidence" value="ECO:0007669"/>
    <property type="project" value="UniProtKB-KW"/>
</dbReference>